<dbReference type="OrthoDB" id="447953at2759"/>
<keyword evidence="3 7" id="KW-0813">Transport</keyword>
<dbReference type="GO" id="GO:0005774">
    <property type="term" value="C:vacuolar membrane"/>
    <property type="evidence" value="ECO:0007669"/>
    <property type="project" value="UniProtKB-SubCell"/>
</dbReference>
<protein>
    <recommendedName>
        <fullName evidence="2 7">Autophagy-related protein 11</fullName>
    </recommendedName>
</protein>
<dbReference type="PANTHER" id="PTHR13222:SF1">
    <property type="entry name" value="RB1-INDUCIBLE COILED-COIL PROTEIN 1"/>
    <property type="match status" value="1"/>
</dbReference>
<evidence type="ECO:0000256" key="6">
    <source>
        <dbReference type="ARBA" id="ARBA00023054"/>
    </source>
</evidence>
<evidence type="ECO:0000256" key="9">
    <source>
        <dbReference type="SAM" id="MobiDB-lite"/>
    </source>
</evidence>
<comment type="similarity">
    <text evidence="1 7">Belongs to the ATG11 family.</text>
</comment>
<dbReference type="PANTHER" id="PTHR13222">
    <property type="entry name" value="RB1-INDUCIBLE COILED-COIL"/>
    <property type="match status" value="1"/>
</dbReference>
<keyword evidence="5 7" id="KW-0072">Autophagy</keyword>
<evidence type="ECO:0000256" key="8">
    <source>
        <dbReference type="SAM" id="Coils"/>
    </source>
</evidence>
<reference evidence="12 13" key="1">
    <citation type="submission" date="2018-03" db="EMBL/GenBank/DDBJ databases">
        <title>Candida pseudohaemulonii genome assembly and annotation.</title>
        <authorList>
            <person name="Munoz J.F."/>
            <person name="Gade L.G."/>
            <person name="Chow N.A."/>
            <person name="Litvintseva A.P."/>
            <person name="Loparev V.N."/>
            <person name="Cuomo C.A."/>
        </authorList>
    </citation>
    <scope>NUCLEOTIDE SEQUENCE [LARGE SCALE GENOMIC DNA]</scope>
    <source>
        <strain evidence="12 13">B12108</strain>
    </source>
</reference>
<dbReference type="GO" id="GO:0000422">
    <property type="term" value="P:autophagy of mitochondrion"/>
    <property type="evidence" value="ECO:0007669"/>
    <property type="project" value="TreeGrafter"/>
</dbReference>
<dbReference type="EMBL" id="PYFQ01000002">
    <property type="protein sequence ID" value="PSK39961.1"/>
    <property type="molecule type" value="Genomic_DNA"/>
</dbReference>
<evidence type="ECO:0000256" key="4">
    <source>
        <dbReference type="ARBA" id="ARBA00022927"/>
    </source>
</evidence>
<proteinExistence type="inferred from homology"/>
<dbReference type="GO" id="GO:1903599">
    <property type="term" value="P:positive regulation of autophagy of mitochondrion"/>
    <property type="evidence" value="ECO:0007669"/>
    <property type="project" value="UniProtKB-UniRule"/>
</dbReference>
<evidence type="ECO:0000313" key="13">
    <source>
        <dbReference type="Proteomes" id="UP000241107"/>
    </source>
</evidence>
<comment type="caution">
    <text evidence="12">The sequence shown here is derived from an EMBL/GenBank/DDBJ whole genome shotgun (WGS) entry which is preliminary data.</text>
</comment>
<comment type="subcellular location">
    <subcellularLocation>
        <location evidence="7">Preautophagosomal structure membrane</location>
        <topology evidence="7">Peripheral membrane protein</topology>
    </subcellularLocation>
    <subcellularLocation>
        <location evidence="7">Vacuole membrane</location>
        <topology evidence="7">Peripheral membrane protein</topology>
    </subcellularLocation>
    <text evidence="7">During pexophagy, accumulates in the vacuolar membrane region, where the peroxisomes contact the vacuole.</text>
</comment>
<feature type="domain" description="Autophagy protein ATG17-like" evidence="10">
    <location>
        <begin position="124"/>
        <end position="470"/>
    </location>
</feature>
<dbReference type="GO" id="GO:0034517">
    <property type="term" value="P:ribophagy"/>
    <property type="evidence" value="ECO:0007669"/>
    <property type="project" value="TreeGrafter"/>
</dbReference>
<dbReference type="GO" id="GO:1990316">
    <property type="term" value="C:Atg1/ULK1 kinase complex"/>
    <property type="evidence" value="ECO:0007669"/>
    <property type="project" value="TreeGrafter"/>
</dbReference>
<evidence type="ECO:0000259" key="10">
    <source>
        <dbReference type="Pfam" id="PF04108"/>
    </source>
</evidence>
<keyword evidence="7" id="KW-0926">Vacuole</keyword>
<keyword evidence="4 7" id="KW-0653">Protein transport</keyword>
<dbReference type="GO" id="GO:0015031">
    <property type="term" value="P:protein transport"/>
    <property type="evidence" value="ECO:0007669"/>
    <property type="project" value="UniProtKB-KW"/>
</dbReference>
<dbReference type="GO" id="GO:0000045">
    <property type="term" value="P:autophagosome assembly"/>
    <property type="evidence" value="ECO:0007669"/>
    <property type="project" value="UniProtKB-UniRule"/>
</dbReference>
<feature type="coiled-coil region" evidence="8">
    <location>
        <begin position="720"/>
        <end position="888"/>
    </location>
</feature>
<dbReference type="Pfam" id="PF10377">
    <property type="entry name" value="ATG11"/>
    <property type="match status" value="1"/>
</dbReference>
<evidence type="ECO:0000256" key="2">
    <source>
        <dbReference type="ARBA" id="ARBA00013804"/>
    </source>
</evidence>
<dbReference type="GeneID" id="36565162"/>
<evidence type="ECO:0000256" key="1">
    <source>
        <dbReference type="ARBA" id="ARBA00009729"/>
    </source>
</evidence>
<dbReference type="VEuPathDB" id="FungiDB:C7M61_001772"/>
<dbReference type="Proteomes" id="UP000241107">
    <property type="component" value="Unassembled WGS sequence"/>
</dbReference>
<keyword evidence="6 8" id="KW-0175">Coiled coil</keyword>
<accession>A0A2P7YVJ3</accession>
<dbReference type="STRING" id="418784.A0A2P7YVJ3"/>
<dbReference type="GO" id="GO:0034727">
    <property type="term" value="P:piecemeal microautophagy of the nucleus"/>
    <property type="evidence" value="ECO:0007669"/>
    <property type="project" value="TreeGrafter"/>
</dbReference>
<keyword evidence="13" id="KW-1185">Reference proteome</keyword>
<dbReference type="RefSeq" id="XP_024715051.1">
    <property type="nucleotide sequence ID" value="XM_024857171.1"/>
</dbReference>
<evidence type="ECO:0000256" key="3">
    <source>
        <dbReference type="ARBA" id="ARBA00022448"/>
    </source>
</evidence>
<evidence type="ECO:0000256" key="7">
    <source>
        <dbReference type="RuleBase" id="RU367075"/>
    </source>
</evidence>
<dbReference type="InterPro" id="IPR019460">
    <property type="entry name" value="Atg11_C"/>
</dbReference>
<gene>
    <name evidence="12" type="ORF">C7M61_001772</name>
</gene>
<dbReference type="Pfam" id="PF04108">
    <property type="entry name" value="ATG17_like"/>
    <property type="match status" value="1"/>
</dbReference>
<dbReference type="InterPro" id="IPR045326">
    <property type="entry name" value="ATG17-like_dom"/>
</dbReference>
<evidence type="ECO:0000259" key="11">
    <source>
        <dbReference type="Pfam" id="PF10377"/>
    </source>
</evidence>
<feature type="compositionally biased region" description="Low complexity" evidence="9">
    <location>
        <begin position="667"/>
        <end position="679"/>
    </location>
</feature>
<dbReference type="AlphaFoldDB" id="A0A2P7YVJ3"/>
<keyword evidence="7" id="KW-0472">Membrane</keyword>
<dbReference type="GO" id="GO:0034045">
    <property type="term" value="C:phagophore assembly site membrane"/>
    <property type="evidence" value="ECO:0007669"/>
    <property type="project" value="UniProtKB-SubCell"/>
</dbReference>
<evidence type="ECO:0000256" key="5">
    <source>
        <dbReference type="ARBA" id="ARBA00023006"/>
    </source>
</evidence>
<feature type="region of interest" description="Disordered" evidence="9">
    <location>
        <begin position="643"/>
        <end position="680"/>
    </location>
</feature>
<dbReference type="GO" id="GO:0061709">
    <property type="term" value="P:reticulophagy"/>
    <property type="evidence" value="ECO:0007669"/>
    <property type="project" value="TreeGrafter"/>
</dbReference>
<organism evidence="12 13">
    <name type="scientific">Candidozyma pseudohaemuli</name>
    <dbReference type="NCBI Taxonomy" id="418784"/>
    <lineage>
        <taxon>Eukaryota</taxon>
        <taxon>Fungi</taxon>
        <taxon>Dikarya</taxon>
        <taxon>Ascomycota</taxon>
        <taxon>Saccharomycotina</taxon>
        <taxon>Pichiomycetes</taxon>
        <taxon>Metschnikowiaceae</taxon>
        <taxon>Candidozyma</taxon>
    </lineage>
</organism>
<comment type="subunit">
    <text evidence="7">Homodimer.</text>
</comment>
<sequence>MTDQLTIYNAHNGESVVLSKPVRYHTLQSFKDFLLESFTKYTIASHENIFLLTSFGMKLNYSMINEMTDIYVYDKRLFSASRDPSLGPRYLLDSEDDNYMLLKPTTFGVTEVPSNVKMLSSTLRNYESWVNARLLGASRVQDQMERVIRHINVIFKSLSVIFQFAASFVSGMEKNFDGYYSYLATLNKKSLHKVWEDRYSLLKEYPRILFKLDPSKSIALADYLDYESLKSAAKFVDQNLPQIRDTFNDFSASVNKINAEKLQVDTKIEDLRKESISNFKTCDTSRKSYSDDLSYLGKRIHSELENTTSSNTLDLQQVYSRQMETASEVFSHSESLFGLLESLYSFKKKLTNQSLSIFESIASLQMRTVGLKGEMKLLLTPTEKHEDESQGDLPVHKTIDRIREAGDLLSLTVDLPLLFGFLLIEKRRQFEWHDFYSKGIVKNVSEQLSVLIDHEKAFQKLWLKKFGVFLKFLGNDKNFRVQLPTIDVTLVNGEAAKRQDSVVEIINDVVVEREDITNFINLVKNHLSSNGLSFAGLLEKNFKDLITSTDSLKRVTRVVSSLGSLSPEQLQIITRSQVLDTHGQKPGNVVDDFDLNLIRGLRSRISKLEGLLHQQQYANISNWPVVKSNDRKLSQGKESMLVENNARPVRSPSTGDPTSLLMRNPSSRKTSTSSASVKAMDASTTIDKHVDNIRLRKEVNELKISQLSIYQENDSLRKALDEVRRESQEKDFQMRQMQQDYEEKLQISESVIKDLGNKHSEEMKALIAQNASEVEQLEQKHKGLDQKVVTHEAILRENEDLKKKMTKLEDELKQKANQVDEATEYKVRFESLKDEFKDVQDLKQELLSNMHAKEAEYATERSHLETELKELNQKFDERTEDYENLMEVTQTKHHKLEEIIGQLNRVVRELFAVILETTQKNFEDFKEFCYILESMGLLLVKEADSKSDVNKFEYKVRRVKGLRSKKSNEDEAQDSLIIPDKNFHTSVVSEVESSMAWREILGTLIPSSKVDLEAESADEVKSTGEADKEEAEAVKLIETYYNAFGDSDEKNKSDFSKFLKLISFTEDIQLQLQDEKNAIVNQKFFLNGIFKRFKDVEGFAKKLSKENKTMNQEVSKLRRLVASKITVNNFEAGDLVLFLPTHVDRVDGQTSSKPPWTAFNIEAPNYFLDESKAENGSSRDWIVT</sequence>
<dbReference type="GO" id="GO:0019901">
    <property type="term" value="F:protein kinase binding"/>
    <property type="evidence" value="ECO:0007669"/>
    <property type="project" value="TreeGrafter"/>
</dbReference>
<evidence type="ECO:0000313" key="12">
    <source>
        <dbReference type="EMBL" id="PSK39961.1"/>
    </source>
</evidence>
<feature type="domain" description="Autophagy-related protein 11 C-terminal" evidence="11">
    <location>
        <begin position="1088"/>
        <end position="1183"/>
    </location>
</feature>
<dbReference type="InterPro" id="IPR040040">
    <property type="entry name" value="ATG11"/>
</dbReference>
<dbReference type="GO" id="GO:0060090">
    <property type="term" value="F:molecular adaptor activity"/>
    <property type="evidence" value="ECO:0007669"/>
    <property type="project" value="TreeGrafter"/>
</dbReference>
<comment type="function">
    <text evidence="7">Involved in cytoplasm to vacuole transport (Cvt), pexophagy, mitophagy and nucleophagy. Recruits mitochondria for their selective degradation via autophagy (mitophagy) during starvation. Works as scaffold proteins that recruit ATG proteins to the pre-autophagosome (PAS), the site of vesicle/autophagosome formation. Required for the Cvt vesicles completion.</text>
</comment>
<name>A0A2P7YVJ3_9ASCO</name>